<dbReference type="EMBL" id="BSUM01000001">
    <property type="protein sequence ID" value="GMA30947.1"/>
    <property type="molecule type" value="Genomic_DNA"/>
</dbReference>
<evidence type="ECO:0000259" key="2">
    <source>
        <dbReference type="Pfam" id="PF11716"/>
    </source>
</evidence>
<gene>
    <name evidence="3" type="ORF">GCM10025875_09390</name>
</gene>
<dbReference type="InterPro" id="IPR034660">
    <property type="entry name" value="DinB/YfiT-like"/>
</dbReference>
<dbReference type="PANTHER" id="PTHR40758:SF1">
    <property type="entry name" value="CONSERVED PROTEIN"/>
    <property type="match status" value="1"/>
</dbReference>
<reference evidence="3" key="2">
    <citation type="submission" date="2023-02" db="EMBL/GenBank/DDBJ databases">
        <authorList>
            <person name="Sun Q."/>
            <person name="Mori K."/>
        </authorList>
    </citation>
    <scope>NUCLEOTIDE SEQUENCE</scope>
    <source>
        <strain evidence="3">NBRC 112290</strain>
    </source>
</reference>
<dbReference type="AlphaFoldDB" id="A0AA37XDS9"/>
<proteinExistence type="predicted"/>
<dbReference type="InterPro" id="IPR017517">
    <property type="entry name" value="Maleyloyr_isom"/>
</dbReference>
<evidence type="ECO:0000313" key="4">
    <source>
        <dbReference type="Proteomes" id="UP001157161"/>
    </source>
</evidence>
<accession>A0AA37XDS9</accession>
<sequence>MGTKTPEELTGTHHGPMPQPPDPRGAATDLDVLAALQAAFATTVDTVDPDVPVPSCGRWRVRHLVVHLARVHHWAAGQASRTRETPLGRGPFDLPVLYRTCAEELLTTLRRLDPAAHAWTLSDDGVPREQQTGTVAFWHRRQKLETLVHLWDLRAAAGLATDVGPLGDATQWWDAVREVAEVMHPRQVRLGRVAAPPVALVLRRGDGGPEPVDVVLDGGSAVAPAPASPRVVVTGRAQDLGLMVWGRVPTASSALAVAGEGMADDDAHAALAGLVAAGLTP</sequence>
<evidence type="ECO:0000313" key="3">
    <source>
        <dbReference type="EMBL" id="GMA30947.1"/>
    </source>
</evidence>
<feature type="region of interest" description="Disordered" evidence="1">
    <location>
        <begin position="1"/>
        <end position="27"/>
    </location>
</feature>
<reference evidence="3" key="1">
    <citation type="journal article" date="2014" name="Int. J. Syst. Evol. Microbiol.">
        <title>Complete genome sequence of Corynebacterium casei LMG S-19264T (=DSM 44701T), isolated from a smear-ripened cheese.</title>
        <authorList>
            <consortium name="US DOE Joint Genome Institute (JGI-PGF)"/>
            <person name="Walter F."/>
            <person name="Albersmeier A."/>
            <person name="Kalinowski J."/>
            <person name="Ruckert C."/>
        </authorList>
    </citation>
    <scope>NUCLEOTIDE SEQUENCE</scope>
    <source>
        <strain evidence="3">NBRC 112290</strain>
    </source>
</reference>
<feature type="domain" description="Mycothiol-dependent maleylpyruvate isomerase metal-binding" evidence="2">
    <location>
        <begin position="38"/>
        <end position="154"/>
    </location>
</feature>
<dbReference type="PANTHER" id="PTHR40758">
    <property type="entry name" value="CONSERVED PROTEIN"/>
    <property type="match status" value="1"/>
</dbReference>
<dbReference type="GO" id="GO:0005886">
    <property type="term" value="C:plasma membrane"/>
    <property type="evidence" value="ECO:0007669"/>
    <property type="project" value="TreeGrafter"/>
</dbReference>
<organism evidence="3 4">
    <name type="scientific">Litorihabitans aurantiacus</name>
    <dbReference type="NCBI Taxonomy" id="1930061"/>
    <lineage>
        <taxon>Bacteria</taxon>
        <taxon>Bacillati</taxon>
        <taxon>Actinomycetota</taxon>
        <taxon>Actinomycetes</taxon>
        <taxon>Micrococcales</taxon>
        <taxon>Beutenbergiaceae</taxon>
        <taxon>Litorihabitans</taxon>
    </lineage>
</organism>
<dbReference type="GO" id="GO:0046872">
    <property type="term" value="F:metal ion binding"/>
    <property type="evidence" value="ECO:0007669"/>
    <property type="project" value="InterPro"/>
</dbReference>
<protein>
    <recommendedName>
        <fullName evidence="2">Mycothiol-dependent maleylpyruvate isomerase metal-binding domain-containing protein</fullName>
    </recommendedName>
</protein>
<evidence type="ECO:0000256" key="1">
    <source>
        <dbReference type="SAM" id="MobiDB-lite"/>
    </source>
</evidence>
<dbReference type="Pfam" id="PF11716">
    <property type="entry name" value="MDMPI_N"/>
    <property type="match status" value="1"/>
</dbReference>
<dbReference type="SUPFAM" id="SSF109854">
    <property type="entry name" value="DinB/YfiT-like putative metalloenzymes"/>
    <property type="match status" value="1"/>
</dbReference>
<dbReference type="InterPro" id="IPR024344">
    <property type="entry name" value="MDMPI_metal-binding"/>
</dbReference>
<comment type="caution">
    <text evidence="3">The sequence shown here is derived from an EMBL/GenBank/DDBJ whole genome shotgun (WGS) entry which is preliminary data.</text>
</comment>
<dbReference type="Proteomes" id="UP001157161">
    <property type="component" value="Unassembled WGS sequence"/>
</dbReference>
<feature type="compositionally biased region" description="Basic and acidic residues" evidence="1">
    <location>
        <begin position="1"/>
        <end position="11"/>
    </location>
</feature>
<keyword evidence="4" id="KW-1185">Reference proteome</keyword>
<name>A0AA37XDS9_9MICO</name>
<dbReference type="NCBIfam" id="TIGR03083">
    <property type="entry name" value="maleylpyruvate isomerase family mycothiol-dependent enzyme"/>
    <property type="match status" value="1"/>
</dbReference>